<keyword evidence="1" id="KW-0175">Coiled coil</keyword>
<sequence length="512" mass="58070">MTARNSLNSRSGDGARPQADHSSVYKPFEREPKRFKKDDTPYKPRKGWGPYRSVPNERAAAFNLQLDVQALQQEIRDLTALRDILRTKTMVQRHSLEGSLVQIVNKCFTVFREEPASNASGEALQMSTEQQYDFLYSMVDADVDVGNGLRSPKVIMHQLDMYSTLLRWIHLEMQSFDIVECEDSMIIKTRTTLRCQIIDKTIEKLFPHLLGEELVVSKLVGKVMMLSIGVTFYFNAEEKCFRLDVDADLVETFSSIVKELRIVDLLFGSAVISGNLMLDDAESRKEDKKTSSSDSGETNLNTRRAMELQYIDDYRHSDDTNVSVTGGDEKGVSVVPVDFLPDCSSQSTTCLVFEDVDTMCLRAVNDYYLAFANGFLIGDDMDLAAVFQHDFLLHRFADRVSGNQTIATKTAVRWHMLSHCFSVVSFHKQTNIPATVRHYVACVLLALELHTIYTLSVPSQLYFAIEIATARIYRIEERMDFEFAVPKIVANAQELEFVMSRANLAVLEAFLL</sequence>
<feature type="region of interest" description="Disordered" evidence="2">
    <location>
        <begin position="1"/>
        <end position="50"/>
    </location>
</feature>
<evidence type="ECO:0000313" key="4">
    <source>
        <dbReference type="Proteomes" id="UP001165121"/>
    </source>
</evidence>
<dbReference type="EMBL" id="BSXT01000143">
    <property type="protein sequence ID" value="GMF18866.1"/>
    <property type="molecule type" value="Genomic_DNA"/>
</dbReference>
<protein>
    <submittedName>
        <fullName evidence="3">Unnamed protein product</fullName>
    </submittedName>
</protein>
<feature type="compositionally biased region" description="Basic and acidic residues" evidence="2">
    <location>
        <begin position="27"/>
        <end position="42"/>
    </location>
</feature>
<keyword evidence="4" id="KW-1185">Reference proteome</keyword>
<evidence type="ECO:0000256" key="1">
    <source>
        <dbReference type="SAM" id="Coils"/>
    </source>
</evidence>
<gene>
    <name evidence="3" type="ORF">Pfra01_000178700</name>
</gene>
<evidence type="ECO:0000256" key="2">
    <source>
        <dbReference type="SAM" id="MobiDB-lite"/>
    </source>
</evidence>
<dbReference type="Proteomes" id="UP001165121">
    <property type="component" value="Unassembled WGS sequence"/>
</dbReference>
<feature type="compositionally biased region" description="Polar residues" evidence="2">
    <location>
        <begin position="1"/>
        <end position="11"/>
    </location>
</feature>
<organism evidence="3 4">
    <name type="scientific">Phytophthora fragariaefolia</name>
    <dbReference type="NCBI Taxonomy" id="1490495"/>
    <lineage>
        <taxon>Eukaryota</taxon>
        <taxon>Sar</taxon>
        <taxon>Stramenopiles</taxon>
        <taxon>Oomycota</taxon>
        <taxon>Peronosporomycetes</taxon>
        <taxon>Peronosporales</taxon>
        <taxon>Peronosporaceae</taxon>
        <taxon>Phytophthora</taxon>
    </lineage>
</organism>
<proteinExistence type="predicted"/>
<comment type="caution">
    <text evidence="3">The sequence shown here is derived from an EMBL/GenBank/DDBJ whole genome shotgun (WGS) entry which is preliminary data.</text>
</comment>
<feature type="coiled-coil region" evidence="1">
    <location>
        <begin position="61"/>
        <end position="88"/>
    </location>
</feature>
<dbReference type="OrthoDB" id="103359at2759"/>
<dbReference type="AlphaFoldDB" id="A0A9W6TQX4"/>
<evidence type="ECO:0000313" key="3">
    <source>
        <dbReference type="EMBL" id="GMF18866.1"/>
    </source>
</evidence>
<name>A0A9W6TQX4_9STRA</name>
<accession>A0A9W6TQX4</accession>
<reference evidence="3" key="1">
    <citation type="submission" date="2023-04" db="EMBL/GenBank/DDBJ databases">
        <title>Phytophthora fragariaefolia NBRC 109709.</title>
        <authorList>
            <person name="Ichikawa N."/>
            <person name="Sato H."/>
            <person name="Tonouchi N."/>
        </authorList>
    </citation>
    <scope>NUCLEOTIDE SEQUENCE</scope>
    <source>
        <strain evidence="3">NBRC 109709</strain>
    </source>
</reference>